<sequence length="67" mass="7496">MKFRRQSLGGKFNYKDDAEDLGRRGKEEQGILGMHYQSSVELVPCNISSQILGYVEALTNTCSNVRG</sequence>
<dbReference type="EMBL" id="CM010723">
    <property type="protein sequence ID" value="RZC79308.1"/>
    <property type="molecule type" value="Genomic_DNA"/>
</dbReference>
<evidence type="ECO:0000313" key="2">
    <source>
        <dbReference type="EMBL" id="RZC79308.1"/>
    </source>
</evidence>
<evidence type="ECO:0000313" key="3">
    <source>
        <dbReference type="Proteomes" id="UP000316621"/>
    </source>
</evidence>
<name>A0A4Y7L4F9_PAPSO</name>
<organism evidence="2 3">
    <name type="scientific">Papaver somniferum</name>
    <name type="common">Opium poppy</name>
    <dbReference type="NCBI Taxonomy" id="3469"/>
    <lineage>
        <taxon>Eukaryota</taxon>
        <taxon>Viridiplantae</taxon>
        <taxon>Streptophyta</taxon>
        <taxon>Embryophyta</taxon>
        <taxon>Tracheophyta</taxon>
        <taxon>Spermatophyta</taxon>
        <taxon>Magnoliopsida</taxon>
        <taxon>Ranunculales</taxon>
        <taxon>Papaveraceae</taxon>
        <taxon>Papaveroideae</taxon>
        <taxon>Papaver</taxon>
    </lineage>
</organism>
<proteinExistence type="predicted"/>
<accession>A0A4Y7L4F9</accession>
<protein>
    <submittedName>
        <fullName evidence="2">Uncharacterized protein</fullName>
    </submittedName>
</protein>
<gene>
    <name evidence="2" type="ORF">C5167_003530</name>
</gene>
<reference evidence="2 3" key="1">
    <citation type="journal article" date="2018" name="Science">
        <title>The opium poppy genome and morphinan production.</title>
        <authorList>
            <person name="Guo L."/>
            <person name="Winzer T."/>
            <person name="Yang X."/>
            <person name="Li Y."/>
            <person name="Ning Z."/>
            <person name="He Z."/>
            <person name="Teodor R."/>
            <person name="Lu Y."/>
            <person name="Bowser T.A."/>
            <person name="Graham I.A."/>
            <person name="Ye K."/>
        </authorList>
    </citation>
    <scope>NUCLEOTIDE SEQUENCE [LARGE SCALE GENOMIC DNA]</scope>
    <source>
        <strain evidence="3">cv. HN1</strain>
        <tissue evidence="2">Leaves</tissue>
    </source>
</reference>
<dbReference type="Gramene" id="RZC79308">
    <property type="protein sequence ID" value="RZC79308"/>
    <property type="gene ID" value="C5167_003530"/>
</dbReference>
<evidence type="ECO:0000256" key="1">
    <source>
        <dbReference type="SAM" id="MobiDB-lite"/>
    </source>
</evidence>
<dbReference type="AlphaFoldDB" id="A0A4Y7L4F9"/>
<feature type="region of interest" description="Disordered" evidence="1">
    <location>
        <begin position="1"/>
        <end position="21"/>
    </location>
</feature>
<keyword evidence="3" id="KW-1185">Reference proteome</keyword>
<dbReference type="Proteomes" id="UP000316621">
    <property type="component" value="Chromosome 9"/>
</dbReference>